<name>A0ABQ9GDW6_9NEOP</name>
<dbReference type="Proteomes" id="UP001159363">
    <property type="component" value="Chromosome 12"/>
</dbReference>
<gene>
    <name evidence="1" type="ORF">PR048_029631</name>
</gene>
<keyword evidence="2" id="KW-1185">Reference proteome</keyword>
<proteinExistence type="predicted"/>
<protein>
    <submittedName>
        <fullName evidence="1">Uncharacterized protein</fullName>
    </submittedName>
</protein>
<evidence type="ECO:0000313" key="1">
    <source>
        <dbReference type="EMBL" id="KAJ8870608.1"/>
    </source>
</evidence>
<dbReference type="InterPro" id="IPR012337">
    <property type="entry name" value="RNaseH-like_sf"/>
</dbReference>
<reference evidence="1 2" key="1">
    <citation type="submission" date="2023-02" db="EMBL/GenBank/DDBJ databases">
        <title>LHISI_Scaffold_Assembly.</title>
        <authorList>
            <person name="Stuart O.P."/>
            <person name="Cleave R."/>
            <person name="Magrath M.J.L."/>
            <person name="Mikheyev A.S."/>
        </authorList>
    </citation>
    <scope>NUCLEOTIDE SEQUENCE [LARGE SCALE GENOMIC DNA]</scope>
    <source>
        <strain evidence="1">Daus_M_001</strain>
        <tissue evidence="1">Leg muscle</tissue>
    </source>
</reference>
<dbReference type="SUPFAM" id="SSF53098">
    <property type="entry name" value="Ribonuclease H-like"/>
    <property type="match status" value="1"/>
</dbReference>
<sequence length="206" mass="23483">MACIAYTLQLVLNKIINNSVSSCRKLVGHFKHSARATKVLKTCQITAEVAQHRLIQEEPTRWNTPLLYEQKRSILLASAELNIPELSNRQWTLIKNIIPILEVFNSLTNHISSDYVTAADVIPLINVIETELRKTAPAGSGLQGLKNDLYSFKKIKFKNYENSDILTSVTLLYTCFKEAPFKDKPKADDAKHDCWRKHQLYKVLSI</sequence>
<dbReference type="PANTHER" id="PTHR47241">
    <property type="entry name" value="FINGER PROTEIN, PUTATIVE-RELATED"/>
    <property type="match status" value="1"/>
</dbReference>
<feature type="non-terminal residue" evidence="1">
    <location>
        <position position="206"/>
    </location>
</feature>
<dbReference type="PANTHER" id="PTHR47241:SF1">
    <property type="entry name" value="BED-TYPE DOMAIN-CONTAINING PROTEIN"/>
    <property type="match status" value="1"/>
</dbReference>
<dbReference type="InterPro" id="IPR052865">
    <property type="entry name" value="Zinc_finger_BED"/>
</dbReference>
<dbReference type="EMBL" id="JARBHB010000013">
    <property type="protein sequence ID" value="KAJ8870608.1"/>
    <property type="molecule type" value="Genomic_DNA"/>
</dbReference>
<comment type="caution">
    <text evidence="1">The sequence shown here is derived from an EMBL/GenBank/DDBJ whole genome shotgun (WGS) entry which is preliminary data.</text>
</comment>
<evidence type="ECO:0000313" key="2">
    <source>
        <dbReference type="Proteomes" id="UP001159363"/>
    </source>
</evidence>
<accession>A0ABQ9GDW6</accession>
<organism evidence="1 2">
    <name type="scientific">Dryococelus australis</name>
    <dbReference type="NCBI Taxonomy" id="614101"/>
    <lineage>
        <taxon>Eukaryota</taxon>
        <taxon>Metazoa</taxon>
        <taxon>Ecdysozoa</taxon>
        <taxon>Arthropoda</taxon>
        <taxon>Hexapoda</taxon>
        <taxon>Insecta</taxon>
        <taxon>Pterygota</taxon>
        <taxon>Neoptera</taxon>
        <taxon>Polyneoptera</taxon>
        <taxon>Phasmatodea</taxon>
        <taxon>Verophasmatodea</taxon>
        <taxon>Anareolatae</taxon>
        <taxon>Phasmatidae</taxon>
        <taxon>Eurycanthinae</taxon>
        <taxon>Dryococelus</taxon>
    </lineage>
</organism>